<sequence length="72" mass="8249">VYSARLPVVRPSARLRTKSCSEWYEVKKATQAEAKLKAQLQQEEEMKLQKQLIDENHVDNKENATPVALPTL</sequence>
<evidence type="ECO:0000256" key="1">
    <source>
        <dbReference type="SAM" id="MobiDB-lite"/>
    </source>
</evidence>
<name>A0A0B1SF59_OESDE</name>
<accession>A0A0B1SF59</accession>
<reference evidence="2 3" key="1">
    <citation type="submission" date="2014-03" db="EMBL/GenBank/DDBJ databases">
        <title>Draft genome of the hookworm Oesophagostomum dentatum.</title>
        <authorList>
            <person name="Mitreva M."/>
        </authorList>
    </citation>
    <scope>NUCLEOTIDE SEQUENCE [LARGE SCALE GENOMIC DNA]</scope>
    <source>
        <strain evidence="2 3">OD-Hann</strain>
    </source>
</reference>
<dbReference type="EMBL" id="KN584692">
    <property type="protein sequence ID" value="KHJ81860.1"/>
    <property type="molecule type" value="Genomic_DNA"/>
</dbReference>
<evidence type="ECO:0000313" key="3">
    <source>
        <dbReference type="Proteomes" id="UP000053660"/>
    </source>
</evidence>
<gene>
    <name evidence="2" type="ORF">OESDEN_18451</name>
</gene>
<dbReference type="Proteomes" id="UP000053660">
    <property type="component" value="Unassembled WGS sequence"/>
</dbReference>
<feature type="non-terminal residue" evidence="2">
    <location>
        <position position="1"/>
    </location>
</feature>
<proteinExistence type="predicted"/>
<protein>
    <submittedName>
        <fullName evidence="2">Uncharacterized protein</fullName>
    </submittedName>
</protein>
<keyword evidence="3" id="KW-1185">Reference proteome</keyword>
<organism evidence="2 3">
    <name type="scientific">Oesophagostomum dentatum</name>
    <name type="common">Nodular worm</name>
    <dbReference type="NCBI Taxonomy" id="61180"/>
    <lineage>
        <taxon>Eukaryota</taxon>
        <taxon>Metazoa</taxon>
        <taxon>Ecdysozoa</taxon>
        <taxon>Nematoda</taxon>
        <taxon>Chromadorea</taxon>
        <taxon>Rhabditida</taxon>
        <taxon>Rhabditina</taxon>
        <taxon>Rhabditomorpha</taxon>
        <taxon>Strongyloidea</taxon>
        <taxon>Strongylidae</taxon>
        <taxon>Oesophagostomum</taxon>
    </lineage>
</organism>
<feature type="compositionally biased region" description="Basic and acidic residues" evidence="1">
    <location>
        <begin position="53"/>
        <end position="62"/>
    </location>
</feature>
<feature type="region of interest" description="Disordered" evidence="1">
    <location>
        <begin position="53"/>
        <end position="72"/>
    </location>
</feature>
<evidence type="ECO:0000313" key="2">
    <source>
        <dbReference type="EMBL" id="KHJ81860.1"/>
    </source>
</evidence>
<dbReference type="AlphaFoldDB" id="A0A0B1SF59"/>